<accession>A0A9D5CTM4</accession>
<dbReference type="GO" id="GO:0016853">
    <property type="term" value="F:isomerase activity"/>
    <property type="evidence" value="ECO:0007669"/>
    <property type="project" value="UniProtKB-KW"/>
</dbReference>
<sequence>MLLVSPKSLESKEFFFLSSHIVFFPAAQGLRGDEEHRSWRDENHNFERRLEDSSKGSVINVQKTGTSGDLLVEVTSGLDVANLKPKFDEIRQCAGRGLIITGSAPSGSGYDFFSRFFSPKLGVDEDAVCGSVHCALAPYWSKKLGKHNLIAYMASPRGGRLDLTLDENAERVYIRGEAVTVMEGSLLA</sequence>
<dbReference type="OrthoDB" id="75169at2759"/>
<dbReference type="Gene3D" id="3.10.310.10">
    <property type="entry name" value="Diaminopimelate Epimerase, Chain A, domain 1"/>
    <property type="match status" value="1"/>
</dbReference>
<comment type="caution">
    <text evidence="3">The sequence shown here is derived from an EMBL/GenBank/DDBJ whole genome shotgun (WGS) entry which is preliminary data.</text>
</comment>
<gene>
    <name evidence="3" type="ORF">J5N97_015100</name>
</gene>
<dbReference type="GO" id="GO:0005737">
    <property type="term" value="C:cytoplasm"/>
    <property type="evidence" value="ECO:0007669"/>
    <property type="project" value="TreeGrafter"/>
</dbReference>
<dbReference type="SUPFAM" id="SSF54506">
    <property type="entry name" value="Diaminopimelate epimerase-like"/>
    <property type="match status" value="1"/>
</dbReference>
<dbReference type="PANTHER" id="PTHR13774">
    <property type="entry name" value="PHENAZINE BIOSYNTHESIS PROTEIN"/>
    <property type="match status" value="1"/>
</dbReference>
<evidence type="ECO:0000313" key="3">
    <source>
        <dbReference type="EMBL" id="KAJ0979626.1"/>
    </source>
</evidence>
<evidence type="ECO:0000256" key="1">
    <source>
        <dbReference type="ARBA" id="ARBA00008270"/>
    </source>
</evidence>
<organism evidence="3 4">
    <name type="scientific">Dioscorea zingiberensis</name>
    <dbReference type="NCBI Taxonomy" id="325984"/>
    <lineage>
        <taxon>Eukaryota</taxon>
        <taxon>Viridiplantae</taxon>
        <taxon>Streptophyta</taxon>
        <taxon>Embryophyta</taxon>
        <taxon>Tracheophyta</taxon>
        <taxon>Spermatophyta</taxon>
        <taxon>Magnoliopsida</taxon>
        <taxon>Liliopsida</taxon>
        <taxon>Dioscoreales</taxon>
        <taxon>Dioscoreaceae</taxon>
        <taxon>Dioscorea</taxon>
    </lineage>
</organism>
<dbReference type="AlphaFoldDB" id="A0A9D5CTM4"/>
<dbReference type="PANTHER" id="PTHR13774:SF17">
    <property type="entry name" value="PHENAZINE BIOSYNTHESIS-LIKE DOMAIN-CONTAINING PROTEIN"/>
    <property type="match status" value="1"/>
</dbReference>
<evidence type="ECO:0000256" key="2">
    <source>
        <dbReference type="ARBA" id="ARBA00023235"/>
    </source>
</evidence>
<reference evidence="3" key="2">
    <citation type="journal article" date="2022" name="Hortic Res">
        <title>The genome of Dioscorea zingiberensis sheds light on the biosynthesis, origin and evolution of the medicinally important diosgenin saponins.</title>
        <authorList>
            <person name="Li Y."/>
            <person name="Tan C."/>
            <person name="Li Z."/>
            <person name="Guo J."/>
            <person name="Li S."/>
            <person name="Chen X."/>
            <person name="Wang C."/>
            <person name="Dai X."/>
            <person name="Yang H."/>
            <person name="Song W."/>
            <person name="Hou L."/>
            <person name="Xu J."/>
            <person name="Tong Z."/>
            <person name="Xu A."/>
            <person name="Yuan X."/>
            <person name="Wang W."/>
            <person name="Yang Q."/>
            <person name="Chen L."/>
            <person name="Sun Z."/>
            <person name="Wang K."/>
            <person name="Pan B."/>
            <person name="Chen J."/>
            <person name="Bao Y."/>
            <person name="Liu F."/>
            <person name="Qi X."/>
            <person name="Gang D.R."/>
            <person name="Wen J."/>
            <person name="Li J."/>
        </authorList>
    </citation>
    <scope>NUCLEOTIDE SEQUENCE</scope>
    <source>
        <strain evidence="3">Dzin_1.0</strain>
    </source>
</reference>
<name>A0A9D5CTM4_9LILI</name>
<dbReference type="InterPro" id="IPR003719">
    <property type="entry name" value="Phenazine_PhzF-like"/>
</dbReference>
<keyword evidence="4" id="KW-1185">Reference proteome</keyword>
<dbReference type="Proteomes" id="UP001085076">
    <property type="component" value="Miscellaneous, Linkage group lg03"/>
</dbReference>
<protein>
    <recommendedName>
        <fullName evidence="5">Isomerase</fullName>
    </recommendedName>
</protein>
<dbReference type="EMBL" id="JAGGNH010000003">
    <property type="protein sequence ID" value="KAJ0979626.1"/>
    <property type="molecule type" value="Genomic_DNA"/>
</dbReference>
<evidence type="ECO:0000313" key="4">
    <source>
        <dbReference type="Proteomes" id="UP001085076"/>
    </source>
</evidence>
<evidence type="ECO:0008006" key="5">
    <source>
        <dbReference type="Google" id="ProtNLM"/>
    </source>
</evidence>
<proteinExistence type="inferred from homology"/>
<keyword evidence="2" id="KW-0413">Isomerase</keyword>
<reference evidence="3" key="1">
    <citation type="submission" date="2021-03" db="EMBL/GenBank/DDBJ databases">
        <authorList>
            <person name="Li Z."/>
            <person name="Yang C."/>
        </authorList>
    </citation>
    <scope>NUCLEOTIDE SEQUENCE</scope>
    <source>
        <strain evidence="3">Dzin_1.0</strain>
        <tissue evidence="3">Leaf</tissue>
    </source>
</reference>
<comment type="similarity">
    <text evidence="1">Belongs to the PhzF family.</text>
</comment>
<dbReference type="Pfam" id="PF02567">
    <property type="entry name" value="PhzC-PhzF"/>
    <property type="match status" value="1"/>
</dbReference>